<feature type="signal peptide" evidence="1">
    <location>
        <begin position="1"/>
        <end position="19"/>
    </location>
</feature>
<proteinExistence type="predicted"/>
<evidence type="ECO:0000313" key="2">
    <source>
        <dbReference type="EMBL" id="KAF2800910.1"/>
    </source>
</evidence>
<keyword evidence="3" id="KW-1185">Reference proteome</keyword>
<dbReference type="EMBL" id="MU001741">
    <property type="protein sequence ID" value="KAF2800910.1"/>
    <property type="molecule type" value="Genomic_DNA"/>
</dbReference>
<dbReference type="Proteomes" id="UP000799757">
    <property type="component" value="Unassembled WGS sequence"/>
</dbReference>
<name>A0A6A6XWV2_9PLEO</name>
<reference evidence="2" key="1">
    <citation type="journal article" date="2020" name="Stud. Mycol.">
        <title>101 Dothideomycetes genomes: a test case for predicting lifestyles and emergence of pathogens.</title>
        <authorList>
            <person name="Haridas S."/>
            <person name="Albert R."/>
            <person name="Binder M."/>
            <person name="Bloem J."/>
            <person name="Labutti K."/>
            <person name="Salamov A."/>
            <person name="Andreopoulos B."/>
            <person name="Baker S."/>
            <person name="Barry K."/>
            <person name="Bills G."/>
            <person name="Bluhm B."/>
            <person name="Cannon C."/>
            <person name="Castanera R."/>
            <person name="Culley D."/>
            <person name="Daum C."/>
            <person name="Ezra D."/>
            <person name="Gonzalez J."/>
            <person name="Henrissat B."/>
            <person name="Kuo A."/>
            <person name="Liang C."/>
            <person name="Lipzen A."/>
            <person name="Lutzoni F."/>
            <person name="Magnuson J."/>
            <person name="Mondo S."/>
            <person name="Nolan M."/>
            <person name="Ohm R."/>
            <person name="Pangilinan J."/>
            <person name="Park H.-J."/>
            <person name="Ramirez L."/>
            <person name="Alfaro M."/>
            <person name="Sun H."/>
            <person name="Tritt A."/>
            <person name="Yoshinaga Y."/>
            <person name="Zwiers L.-H."/>
            <person name="Turgeon B."/>
            <person name="Goodwin S."/>
            <person name="Spatafora J."/>
            <person name="Crous P."/>
            <person name="Grigoriev I."/>
        </authorList>
    </citation>
    <scope>NUCLEOTIDE SEQUENCE</scope>
    <source>
        <strain evidence="2">CBS 109.77</strain>
    </source>
</reference>
<evidence type="ECO:0000313" key="3">
    <source>
        <dbReference type="Proteomes" id="UP000799757"/>
    </source>
</evidence>
<evidence type="ECO:0000256" key="1">
    <source>
        <dbReference type="SAM" id="SignalP"/>
    </source>
</evidence>
<protein>
    <submittedName>
        <fullName evidence="2">Uncharacterized protein</fullName>
    </submittedName>
</protein>
<dbReference type="AlphaFoldDB" id="A0A6A6XWV2"/>
<accession>A0A6A6XWV2</accession>
<sequence>MRFSTLVEGLVTICAVVAAVPIEEDSTPGIDRAINYAGTAWYVGGGYTHMAIPGCFRTPKVISSLSVIRKHTCYIYPNDNCKGASIGVTGPGYKDHLENVHMIHYQCFDNRLSDVSAGILEHPTIEPLVGSEANAELEESAGKRSNIEARPIELSANDISVKQFRFDDPTGDGSSEFDLHLNDYPVTGFDDNAQDQRLCGTVTTSNGIGYTLNPGLGQCHKSDPMHLVNYVVELWCTCFFFHEGCIYQQGWFSISGPRRGAMGNLDIHGYFCYVDAAGAVAARSLALSRTEAKHITSVRMAETPSSEPANDELRANLFRSDDLAEFELLFHDTSATESDINSQGASCGTITDGDRNVHALTDEAYTCHKFDTYLTDYKVGPRCLCIFYQRILDMGTYSSIKASVEVRNFGLLLVGYSPPLRDNDTADYK</sequence>
<keyword evidence="1" id="KW-0732">Signal</keyword>
<feature type="chain" id="PRO_5025469201" evidence="1">
    <location>
        <begin position="20"/>
        <end position="429"/>
    </location>
</feature>
<organism evidence="2 3">
    <name type="scientific">Melanomma pulvis-pyrius CBS 109.77</name>
    <dbReference type="NCBI Taxonomy" id="1314802"/>
    <lineage>
        <taxon>Eukaryota</taxon>
        <taxon>Fungi</taxon>
        <taxon>Dikarya</taxon>
        <taxon>Ascomycota</taxon>
        <taxon>Pezizomycotina</taxon>
        <taxon>Dothideomycetes</taxon>
        <taxon>Pleosporomycetidae</taxon>
        <taxon>Pleosporales</taxon>
        <taxon>Melanommataceae</taxon>
        <taxon>Melanomma</taxon>
    </lineage>
</organism>
<gene>
    <name evidence="2" type="ORF">K505DRAFT_331327</name>
</gene>